<dbReference type="KEGG" id="cbau:H1R16_00900"/>
<dbReference type="EMBL" id="CP059472">
    <property type="protein sequence ID" value="QMS98601.1"/>
    <property type="molecule type" value="Genomic_DNA"/>
</dbReference>
<accession>A0A7D7QEU9</accession>
<evidence type="ECO:0000313" key="3">
    <source>
        <dbReference type="EMBL" id="QMS98601.1"/>
    </source>
</evidence>
<sequence length="190" mass="19892">MRKLLFLGAVALCGVVSAQENSIKANPAALLGGSDLVTYERKLSDNITGVIGAGIGGFKLGGYKYESFGGGLQGRYYFDEALTGFYGAVIGDYITGKVEMNSADFGFNFGDMGADADVNSETDFSAFGGGLRAGYQWVFDSGFTLDLNGGASYKFYDYKSDTQSGEDFTTAGLKGNGILPAGSVGLGYTF</sequence>
<dbReference type="AlphaFoldDB" id="A0A7D7QEU9"/>
<name>A0A7D7QEU9_9FLAO</name>
<dbReference type="RefSeq" id="WP_181886112.1">
    <property type="nucleotide sequence ID" value="NZ_CP059472.1"/>
</dbReference>
<gene>
    <name evidence="3" type="ORF">H1R16_00900</name>
    <name evidence="2" type="ORF">H2507_02370</name>
</gene>
<reference evidence="2" key="3">
    <citation type="submission" date="2020-07" db="EMBL/GenBank/DDBJ databases">
        <authorList>
            <person name="Yang C."/>
        </authorList>
    </citation>
    <scope>NUCLEOTIDE SEQUENCE</scope>
    <source>
        <strain evidence="2">Cx-624</strain>
    </source>
</reference>
<proteinExistence type="predicted"/>
<keyword evidence="5" id="KW-1185">Reference proteome</keyword>
<keyword evidence="1" id="KW-0732">Signal</keyword>
<evidence type="ECO:0000313" key="5">
    <source>
        <dbReference type="Proteomes" id="UP000539710"/>
    </source>
</evidence>
<dbReference type="Pfam" id="PF12099">
    <property type="entry name" value="DUF3575"/>
    <property type="match status" value="1"/>
</dbReference>
<reference evidence="3 4" key="1">
    <citation type="submission" date="2020-07" db="EMBL/GenBank/DDBJ databases">
        <title>Chryseobacterium sp.cx-624.</title>
        <authorList>
            <person name="Yang C."/>
        </authorList>
    </citation>
    <scope>NUCLEOTIDE SEQUENCE [LARGE SCALE GENOMIC DNA]</scope>
    <source>
        <strain evidence="4">cx-624</strain>
        <strain evidence="3">Cx-624</strain>
    </source>
</reference>
<reference evidence="5" key="2">
    <citation type="submission" date="2020-07" db="EMBL/GenBank/DDBJ databases">
        <title>Flavobacterium sp. xlx-214.</title>
        <authorList>
            <person name="Yang C."/>
        </authorList>
    </citation>
    <scope>NUCLEOTIDE SEQUENCE [LARGE SCALE GENOMIC DNA]</scope>
    <source>
        <strain evidence="5">CX-624</strain>
    </source>
</reference>
<dbReference type="EMBL" id="JACEUX010000001">
    <property type="protein sequence ID" value="MBA5246005.1"/>
    <property type="molecule type" value="Genomic_DNA"/>
</dbReference>
<organism evidence="3 4">
    <name type="scientific">Marnyiella aurantia</name>
    <dbReference type="NCBI Taxonomy" id="2758037"/>
    <lineage>
        <taxon>Bacteria</taxon>
        <taxon>Pseudomonadati</taxon>
        <taxon>Bacteroidota</taxon>
        <taxon>Flavobacteriia</taxon>
        <taxon>Flavobacteriales</taxon>
        <taxon>Weeksellaceae</taxon>
        <taxon>Marnyiella</taxon>
    </lineage>
</organism>
<evidence type="ECO:0000313" key="2">
    <source>
        <dbReference type="EMBL" id="MBA5246005.1"/>
    </source>
</evidence>
<dbReference type="InterPro" id="IPR021958">
    <property type="entry name" value="DUF3575"/>
</dbReference>
<dbReference type="Proteomes" id="UP000515349">
    <property type="component" value="Chromosome"/>
</dbReference>
<feature type="signal peptide" evidence="1">
    <location>
        <begin position="1"/>
        <end position="18"/>
    </location>
</feature>
<evidence type="ECO:0000313" key="4">
    <source>
        <dbReference type="Proteomes" id="UP000515349"/>
    </source>
</evidence>
<dbReference type="Proteomes" id="UP000539710">
    <property type="component" value="Unassembled WGS sequence"/>
</dbReference>
<evidence type="ECO:0000256" key="1">
    <source>
        <dbReference type="SAM" id="SignalP"/>
    </source>
</evidence>
<feature type="chain" id="PRO_5044656278" evidence="1">
    <location>
        <begin position="19"/>
        <end position="190"/>
    </location>
</feature>
<protein>
    <submittedName>
        <fullName evidence="3">DUF3575 domain-containing protein</fullName>
    </submittedName>
</protein>